<dbReference type="OrthoDB" id="9802127at2"/>
<protein>
    <submittedName>
        <fullName evidence="2">ABC transporter substrate-binding protein</fullName>
    </submittedName>
</protein>
<evidence type="ECO:0000256" key="1">
    <source>
        <dbReference type="SAM" id="SignalP"/>
    </source>
</evidence>
<organism evidence="2 3">
    <name type="scientific">Roseicella aquatilis</name>
    <dbReference type="NCBI Taxonomy" id="2527868"/>
    <lineage>
        <taxon>Bacteria</taxon>
        <taxon>Pseudomonadati</taxon>
        <taxon>Pseudomonadota</taxon>
        <taxon>Alphaproteobacteria</taxon>
        <taxon>Acetobacterales</taxon>
        <taxon>Roseomonadaceae</taxon>
        <taxon>Roseicella</taxon>
    </lineage>
</organism>
<accession>A0A4R4D5J3</accession>
<feature type="signal peptide" evidence="1">
    <location>
        <begin position="1"/>
        <end position="21"/>
    </location>
</feature>
<dbReference type="AlphaFoldDB" id="A0A4R4D5J3"/>
<dbReference type="Pfam" id="PF13531">
    <property type="entry name" value="SBP_bac_11"/>
    <property type="match status" value="1"/>
</dbReference>
<feature type="chain" id="PRO_5020240842" evidence="1">
    <location>
        <begin position="22"/>
        <end position="254"/>
    </location>
</feature>
<name>A0A4R4D5J3_9PROT</name>
<keyword evidence="3" id="KW-1185">Reference proteome</keyword>
<reference evidence="2 3" key="1">
    <citation type="submission" date="2019-03" db="EMBL/GenBank/DDBJ databases">
        <title>Paracraurococcus aquatilis NE82 genome sequence.</title>
        <authorList>
            <person name="Zhao Y."/>
            <person name="Du Z."/>
        </authorList>
    </citation>
    <scope>NUCLEOTIDE SEQUENCE [LARGE SCALE GENOMIC DNA]</scope>
    <source>
        <strain evidence="2 3">NE82</strain>
    </source>
</reference>
<keyword evidence="1" id="KW-0732">Signal</keyword>
<sequence>MTRRLLLLAAVMIAAADPARAAEPLRVYGPGGPLPAMREAAEAFGRARGIDVQVTAGPTPAWIERARADADMVFSGSEAMMSDFIAAMPDIDPASVVPLYLRPAAILVRPGNPGRIGGVADLLRPGHRILVVNGAGQQGLWEDVAGRLGDIASLRAFRSNIAVVAKNSAEARQAWMQDRSLDAWLIWNIWQVANPTLADTVPVEPGYRIYRDTGIALTRNGARRPEAQHFAEFLAGPEGARIFARWGWVTPASR</sequence>
<dbReference type="EMBL" id="SKBM01000039">
    <property type="protein sequence ID" value="TCZ53396.1"/>
    <property type="molecule type" value="Genomic_DNA"/>
</dbReference>
<dbReference type="RefSeq" id="WP_132296357.1">
    <property type="nucleotide sequence ID" value="NZ_SKBM01000039.1"/>
</dbReference>
<gene>
    <name evidence="2" type="ORF">EXY23_24695</name>
</gene>
<proteinExistence type="predicted"/>
<dbReference type="Gene3D" id="3.40.190.10">
    <property type="entry name" value="Periplasmic binding protein-like II"/>
    <property type="match status" value="2"/>
</dbReference>
<dbReference type="SUPFAM" id="SSF53850">
    <property type="entry name" value="Periplasmic binding protein-like II"/>
    <property type="match status" value="1"/>
</dbReference>
<evidence type="ECO:0000313" key="3">
    <source>
        <dbReference type="Proteomes" id="UP000295023"/>
    </source>
</evidence>
<dbReference type="CDD" id="cd13519">
    <property type="entry name" value="PBP2_PEB3_AcfC"/>
    <property type="match status" value="1"/>
</dbReference>
<comment type="caution">
    <text evidence="2">The sequence shown here is derived from an EMBL/GenBank/DDBJ whole genome shotgun (WGS) entry which is preliminary data.</text>
</comment>
<evidence type="ECO:0000313" key="2">
    <source>
        <dbReference type="EMBL" id="TCZ53396.1"/>
    </source>
</evidence>
<dbReference type="Proteomes" id="UP000295023">
    <property type="component" value="Unassembled WGS sequence"/>
</dbReference>